<reference evidence="1" key="1">
    <citation type="journal article" date="2019" name="MBio">
        <title>Virus Genomes from Deep Sea Sediments Expand the Ocean Megavirome and Support Independent Origins of Viral Gigantism.</title>
        <authorList>
            <person name="Backstrom D."/>
            <person name="Yutin N."/>
            <person name="Jorgensen S.L."/>
            <person name="Dharamshi J."/>
            <person name="Homa F."/>
            <person name="Zaremba-Niedwiedzka K."/>
            <person name="Spang A."/>
            <person name="Wolf Y.I."/>
            <person name="Koonin E.V."/>
            <person name="Ettema T.J."/>
        </authorList>
    </citation>
    <scope>NUCLEOTIDE SEQUENCE</scope>
</reference>
<gene>
    <name evidence="1" type="ORF">LCPAC403_00440</name>
</gene>
<evidence type="ECO:0000313" key="1">
    <source>
        <dbReference type="EMBL" id="QBK92910.1"/>
    </source>
</evidence>
<accession>A0A481ZCQ0</accession>
<name>A0A481ZCQ0_9VIRU</name>
<organism evidence="1">
    <name type="scientific">Pithovirus LCPAC403</name>
    <dbReference type="NCBI Taxonomy" id="2506596"/>
    <lineage>
        <taxon>Viruses</taxon>
        <taxon>Pithoviruses</taxon>
    </lineage>
</organism>
<evidence type="ECO:0008006" key="2">
    <source>
        <dbReference type="Google" id="ProtNLM"/>
    </source>
</evidence>
<protein>
    <recommendedName>
        <fullName evidence="2">Ankyrin repeat protein</fullName>
    </recommendedName>
</protein>
<sequence>MKRKNMNKAITECDKDKVKKLIEKGHILIFSFHILRALNDENEKFAIFLMDNVSKCRRDICQKELTAKLLEKGYYKILERCFENGLGKISTHLIDVAAGKNLNIFESFLRLTTPCSKNESGHKIDKSGERKICQCVWVSSYAFTNAAKNGRKDVLLKLKEIGAPIDSDTIFIIIGKDNLKMFKVMQEYFPDRVKFSYQARWRYLNVSTFECFKYFHSLGHMPTYDIYENVMKKEPYNQILLTWLKKIRCPGTFKVYEIPEDFKDRVEDNLNPGDLPWVLKLLKTKELSAKYSAKLFNYINVTKSVSSTIEMVITSLVKSPLNECCIMIDELNLDNYGFSRLYLRLIDEKHIEKAKKIEGKIDWKSVFLFDLDNFVSYQHAFPDLVTNEISQKTVFRHDLNNWVTSDPSFHVRRMICEADYLWEKYKNFISELRDKFIRAEWKKICKGKPSKDDILDFFQNQIF</sequence>
<dbReference type="EMBL" id="MK500588">
    <property type="protein sequence ID" value="QBK92910.1"/>
    <property type="molecule type" value="Genomic_DNA"/>
</dbReference>
<proteinExistence type="predicted"/>